<evidence type="ECO:0000313" key="4">
    <source>
        <dbReference type="Proteomes" id="UP001482620"/>
    </source>
</evidence>
<accession>A0ABV0T1E4</accession>
<keyword evidence="2" id="KW-0732">Signal</keyword>
<name>A0ABV0T1E4_9TELE</name>
<feature type="signal peptide" evidence="2">
    <location>
        <begin position="1"/>
        <end position="23"/>
    </location>
</feature>
<dbReference type="InterPro" id="IPR050653">
    <property type="entry name" value="Prot_Inhib_GrowthFact_Antg"/>
</dbReference>
<comment type="caution">
    <text evidence="3">The sequence shown here is derived from an EMBL/GenBank/DDBJ whole genome shotgun (WGS) entry which is preliminary data.</text>
</comment>
<dbReference type="PANTHER" id="PTHR10913">
    <property type="entry name" value="FOLLISTATIN-RELATED"/>
    <property type="match status" value="1"/>
</dbReference>
<gene>
    <name evidence="3" type="primary">FSTL1_2</name>
    <name evidence="3" type="ORF">ILYODFUR_024231</name>
</gene>
<dbReference type="Pfam" id="PF23244">
    <property type="entry name" value="VWF"/>
    <property type="match status" value="1"/>
</dbReference>
<feature type="chain" id="PRO_5047221970" evidence="2">
    <location>
        <begin position="24"/>
        <end position="106"/>
    </location>
</feature>
<keyword evidence="1" id="KW-1015">Disulfide bond</keyword>
<reference evidence="3 4" key="1">
    <citation type="submission" date="2021-06" db="EMBL/GenBank/DDBJ databases">
        <authorList>
            <person name="Palmer J.M."/>
        </authorList>
    </citation>
    <scope>NUCLEOTIDE SEQUENCE [LARGE SCALE GENOMIC DNA]</scope>
    <source>
        <strain evidence="4">if_2019</strain>
        <tissue evidence="3">Muscle</tissue>
    </source>
</reference>
<keyword evidence="4" id="KW-1185">Reference proteome</keyword>
<organism evidence="3 4">
    <name type="scientific">Ilyodon furcidens</name>
    <name type="common">goldbreast splitfin</name>
    <dbReference type="NCBI Taxonomy" id="33524"/>
    <lineage>
        <taxon>Eukaryota</taxon>
        <taxon>Metazoa</taxon>
        <taxon>Chordata</taxon>
        <taxon>Craniata</taxon>
        <taxon>Vertebrata</taxon>
        <taxon>Euteleostomi</taxon>
        <taxon>Actinopterygii</taxon>
        <taxon>Neopterygii</taxon>
        <taxon>Teleostei</taxon>
        <taxon>Neoteleostei</taxon>
        <taxon>Acanthomorphata</taxon>
        <taxon>Ovalentaria</taxon>
        <taxon>Atherinomorphae</taxon>
        <taxon>Cyprinodontiformes</taxon>
        <taxon>Goodeidae</taxon>
        <taxon>Ilyodon</taxon>
    </lineage>
</organism>
<protein>
    <submittedName>
        <fullName evidence="3">Follistatin- protein 1</fullName>
    </submittedName>
</protein>
<sequence>MVFCYHAAAVYNLYSWLITLCISAECALEDETYEDGAETQVECNRCVCACGNWVCTAMTCGDKQAVVGESADTGAEMTEEEWNLRVAELNKHQETVEKMKTSTKEV</sequence>
<dbReference type="PANTHER" id="PTHR10913:SF13">
    <property type="entry name" value="FOLLISTATIN-RELATED PROTEIN 1"/>
    <property type="match status" value="1"/>
</dbReference>
<evidence type="ECO:0000313" key="3">
    <source>
        <dbReference type="EMBL" id="MEQ2226107.1"/>
    </source>
</evidence>
<dbReference type="Proteomes" id="UP001482620">
    <property type="component" value="Unassembled WGS sequence"/>
</dbReference>
<dbReference type="EMBL" id="JAHRIQ010014437">
    <property type="protein sequence ID" value="MEQ2226107.1"/>
    <property type="molecule type" value="Genomic_DNA"/>
</dbReference>
<evidence type="ECO:0000256" key="1">
    <source>
        <dbReference type="ARBA" id="ARBA00023157"/>
    </source>
</evidence>
<dbReference type="SUPFAM" id="SSF57603">
    <property type="entry name" value="FnI-like domain"/>
    <property type="match status" value="1"/>
</dbReference>
<evidence type="ECO:0000256" key="2">
    <source>
        <dbReference type="SAM" id="SignalP"/>
    </source>
</evidence>
<proteinExistence type="predicted"/>